<keyword evidence="15" id="KW-0693">Viral RNA replication</keyword>
<dbReference type="InterPro" id="IPR039736">
    <property type="entry name" value="L_poly_C"/>
</dbReference>
<evidence type="ECO:0000313" key="30">
    <source>
        <dbReference type="Proteomes" id="UP001251755"/>
    </source>
</evidence>
<dbReference type="EC" id="2.7.7.48" evidence="3"/>
<proteinExistence type="predicted"/>
<keyword evidence="14" id="KW-0946">Virion</keyword>
<evidence type="ECO:0000256" key="17">
    <source>
        <dbReference type="ARBA" id="ARBA00023200"/>
    </source>
</evidence>
<evidence type="ECO:0000256" key="16">
    <source>
        <dbReference type="ARBA" id="ARBA00023042"/>
    </source>
</evidence>
<evidence type="ECO:0000256" key="4">
    <source>
        <dbReference type="ARBA" id="ARBA00012582"/>
    </source>
</evidence>
<keyword evidence="30" id="KW-1185">Reference proteome</keyword>
<evidence type="ECO:0000256" key="18">
    <source>
        <dbReference type="ARBA" id="ARBA00023268"/>
    </source>
</evidence>
<dbReference type="GO" id="GO:0004482">
    <property type="term" value="F:mRNA 5'-cap (guanine-N7-)-methyltransferase activity"/>
    <property type="evidence" value="ECO:0007669"/>
    <property type="project" value="InterPro"/>
</dbReference>
<evidence type="ECO:0000259" key="28">
    <source>
        <dbReference type="PROSITE" id="PS51590"/>
    </source>
</evidence>
<keyword evidence="12" id="KW-0378">Hydrolase</keyword>
<dbReference type="Pfam" id="PF21081">
    <property type="entry name" value="Methyltrans_Mon_3rd"/>
    <property type="match status" value="1"/>
</dbReference>
<evidence type="ECO:0000256" key="3">
    <source>
        <dbReference type="ARBA" id="ARBA00012494"/>
    </source>
</evidence>
<dbReference type="InterPro" id="IPR014023">
    <property type="entry name" value="Mononeg_RNA_pol_cat"/>
</dbReference>
<keyword evidence="11" id="KW-0547">Nucleotide-binding</keyword>
<keyword evidence="6" id="KW-0489">Methyltransferase</keyword>
<accession>A0AAE9T7R2</accession>
<evidence type="ECO:0000256" key="11">
    <source>
        <dbReference type="ARBA" id="ARBA00022741"/>
    </source>
</evidence>
<evidence type="ECO:0000256" key="12">
    <source>
        <dbReference type="ARBA" id="ARBA00022801"/>
    </source>
</evidence>
<evidence type="ECO:0000313" key="29">
    <source>
        <dbReference type="EMBL" id="UYD62338.1"/>
    </source>
</evidence>
<evidence type="ECO:0000256" key="22">
    <source>
        <dbReference type="ARBA" id="ARBA00030436"/>
    </source>
</evidence>
<keyword evidence="9" id="KW-0949">S-adenosyl-L-methionine</keyword>
<evidence type="ECO:0000256" key="1">
    <source>
        <dbReference type="ARBA" id="ARBA00004192"/>
    </source>
</evidence>
<dbReference type="GO" id="GO:0016787">
    <property type="term" value="F:hydrolase activity"/>
    <property type="evidence" value="ECO:0007669"/>
    <property type="project" value="UniProtKB-KW"/>
</dbReference>
<evidence type="ECO:0000256" key="19">
    <source>
        <dbReference type="ARBA" id="ARBA00024494"/>
    </source>
</evidence>
<evidence type="ECO:0000256" key="23">
    <source>
        <dbReference type="ARBA" id="ARBA00031012"/>
    </source>
</evidence>
<feature type="domain" description="RdRp catalytic" evidence="27">
    <location>
        <begin position="622"/>
        <end position="811"/>
    </location>
</feature>
<evidence type="ECO:0000256" key="9">
    <source>
        <dbReference type="ARBA" id="ARBA00022691"/>
    </source>
</evidence>
<evidence type="ECO:0000256" key="14">
    <source>
        <dbReference type="ARBA" id="ARBA00022844"/>
    </source>
</evidence>
<comment type="catalytic activity">
    <reaction evidence="20">
        <text>a 5'-end (5'-triphosphoguanosine)-(2'-O-methyladenylyl)-adenylyl-cytidylyl-adenosine in mRNA + S-adenosyl-L-methionine = a 5'-end (N(7)-methyl 5'-triphosphoguanosine)-(2'-O-methyladenylyl)-adenylyl-cytidylyl-adenosine in mRNA + S-adenosyl-L-homocysteine</text>
        <dbReference type="Rhea" id="RHEA:65440"/>
        <dbReference type="Rhea" id="RHEA-COMP:16798"/>
        <dbReference type="Rhea" id="RHEA-COMP:16801"/>
        <dbReference type="ChEBI" id="CHEBI:57856"/>
        <dbReference type="ChEBI" id="CHEBI:59789"/>
        <dbReference type="ChEBI" id="CHEBI:156482"/>
        <dbReference type="ChEBI" id="CHEBI:156483"/>
    </reaction>
</comment>
<keyword evidence="7" id="KW-0507">mRNA processing</keyword>
<evidence type="ECO:0000256" key="8">
    <source>
        <dbReference type="ARBA" id="ARBA00022679"/>
    </source>
</evidence>
<comment type="catalytic activity">
    <reaction evidence="25">
        <text>a 5'-end (5'-triphosphoguanosine)-adenylyl-adenylyl-cytidylyl-adenosine in mRNA + 2 S-adenosyl-L-methionine = a 5'-end (N(7)-methyl 5'-triphosphoguanosine)-(2'-O-methyladenylyl)-adenylyl-cytidylyl-adenosine in mRNA + 2 S-adenosyl-L-homocysteine + H(+)</text>
        <dbReference type="Rhea" id="RHEA:65376"/>
        <dbReference type="Rhea" id="RHEA-COMP:16797"/>
        <dbReference type="Rhea" id="RHEA-COMP:16798"/>
        <dbReference type="ChEBI" id="CHEBI:15378"/>
        <dbReference type="ChEBI" id="CHEBI:57856"/>
        <dbReference type="ChEBI" id="CHEBI:59789"/>
        <dbReference type="ChEBI" id="CHEBI:156483"/>
        <dbReference type="ChEBI" id="CHEBI:156484"/>
        <dbReference type="EC" id="2.1.1.375"/>
    </reaction>
</comment>
<keyword evidence="8" id="KW-0808">Transferase</keyword>
<dbReference type="Pfam" id="PF14314">
    <property type="entry name" value="Methyltrans_Mon_2nd"/>
    <property type="match status" value="1"/>
</dbReference>
<keyword evidence="18" id="KW-0511">Multifunctional enzyme</keyword>
<evidence type="ECO:0000256" key="5">
    <source>
        <dbReference type="ARBA" id="ARBA00022484"/>
    </source>
</evidence>
<organism evidence="29 30">
    <name type="scientific">Boana pugnax lyssa-like virus 1</name>
    <dbReference type="NCBI Taxonomy" id="2985438"/>
    <lineage>
        <taxon>Viruses</taxon>
        <taxon>Riboviria</taxon>
        <taxon>Orthornavirae</taxon>
        <taxon>Negarnaviricota</taxon>
        <taxon>Haploviricotina</taxon>
        <taxon>Monjiviricetes</taxon>
        <taxon>Mononegavirales</taxon>
        <taxon>Rhabdoviridae</taxon>
        <taxon>Alpharhabdovirinae</taxon>
        <taxon>Amplylivirus</taxon>
        <taxon>Amplylivirus pugnax</taxon>
    </lineage>
</organism>
<dbReference type="InterPro" id="IPR039530">
    <property type="entry name" value="L_methyltransferase_rhabdo"/>
</dbReference>
<evidence type="ECO:0000256" key="26">
    <source>
        <dbReference type="ARBA" id="ARBA00048548"/>
    </source>
</evidence>
<dbReference type="EC" id="2.7.7.88" evidence="4"/>
<dbReference type="Pfam" id="PF14318">
    <property type="entry name" value="Mononeg_mRNAcap"/>
    <property type="match status" value="1"/>
</dbReference>
<evidence type="ECO:0000256" key="25">
    <source>
        <dbReference type="ARBA" id="ARBA00047370"/>
    </source>
</evidence>
<dbReference type="NCBIfam" id="TIGR04198">
    <property type="entry name" value="paramyx_RNAcap"/>
    <property type="match status" value="1"/>
</dbReference>
<evidence type="ECO:0000256" key="7">
    <source>
        <dbReference type="ARBA" id="ARBA00022664"/>
    </source>
</evidence>
<evidence type="ECO:0000256" key="15">
    <source>
        <dbReference type="ARBA" id="ARBA00022953"/>
    </source>
</evidence>
<evidence type="ECO:0000256" key="6">
    <source>
        <dbReference type="ARBA" id="ARBA00022603"/>
    </source>
</evidence>
<reference evidence="29" key="1">
    <citation type="submission" date="2021-08" db="EMBL/GenBank/DDBJ databases">
        <title>A novel Lyssa-like virus in the tree frog Boana pugnax.</title>
        <authorList>
            <person name="Melo F.L."/>
            <person name="Alves J.E."/>
        </authorList>
    </citation>
    <scope>NUCLEOTIDE SEQUENCE</scope>
    <source>
        <strain evidence="29">Antioquia</strain>
    </source>
</reference>
<evidence type="ECO:0000256" key="10">
    <source>
        <dbReference type="ARBA" id="ARBA00022695"/>
    </source>
</evidence>
<evidence type="ECO:0000256" key="13">
    <source>
        <dbReference type="ARBA" id="ARBA00022840"/>
    </source>
</evidence>
<evidence type="ECO:0000259" key="27">
    <source>
        <dbReference type="PROSITE" id="PS50526"/>
    </source>
</evidence>
<keyword evidence="16" id="KW-0506">mRNA capping</keyword>
<dbReference type="GO" id="GO:0044423">
    <property type="term" value="C:virion component"/>
    <property type="evidence" value="ECO:0007669"/>
    <property type="project" value="UniProtKB-KW"/>
</dbReference>
<dbReference type="InterPro" id="IPR048397">
    <property type="entry name" value="Methyltrans_Mon_CD"/>
</dbReference>
<dbReference type="InterPro" id="IPR048398">
    <property type="entry name" value="Methyltrans_Mon_C"/>
</dbReference>
<protein>
    <recommendedName>
        <fullName evidence="23">Replicase</fullName>
        <ecNumber evidence="21">2.1.1.375</ecNumber>
        <ecNumber evidence="3">2.7.7.48</ecNumber>
        <ecNumber evidence="4">2.7.7.88</ecNumber>
    </recommendedName>
    <alternativeName>
        <fullName evidence="22">Transcriptase</fullName>
    </alternativeName>
</protein>
<keyword evidence="13" id="KW-0067">ATP-binding</keyword>
<dbReference type="GO" id="GO:0005524">
    <property type="term" value="F:ATP binding"/>
    <property type="evidence" value="ECO:0007669"/>
    <property type="project" value="UniProtKB-KW"/>
</dbReference>
<dbReference type="EMBL" id="MZ682616">
    <property type="protein sequence ID" value="UYD62338.1"/>
    <property type="molecule type" value="Viral_cRNA"/>
</dbReference>
<dbReference type="EC" id="2.1.1.375" evidence="21"/>
<dbReference type="GO" id="GO:0030430">
    <property type="term" value="C:host cell cytoplasm"/>
    <property type="evidence" value="ECO:0007669"/>
    <property type="project" value="UniProtKB-SubCell"/>
</dbReference>
<keyword evidence="5 29" id="KW-0696">RNA-directed RNA polymerase</keyword>
<dbReference type="Pfam" id="PF21080">
    <property type="entry name" value="Methyltrans_Mon_1st"/>
    <property type="match status" value="1"/>
</dbReference>
<keyword evidence="10" id="KW-0548">Nucleotidyltransferase</keyword>
<evidence type="ECO:0000256" key="21">
    <source>
        <dbReference type="ARBA" id="ARBA00026099"/>
    </source>
</evidence>
<dbReference type="PROSITE" id="PS50526">
    <property type="entry name" value="RDRP_SSRNA_NEG_NONSEG"/>
    <property type="match status" value="1"/>
</dbReference>
<comment type="catalytic activity">
    <reaction evidence="26">
        <text>GTP + H2O = GDP + phosphate + H(+)</text>
        <dbReference type="Rhea" id="RHEA:19669"/>
        <dbReference type="ChEBI" id="CHEBI:15377"/>
        <dbReference type="ChEBI" id="CHEBI:15378"/>
        <dbReference type="ChEBI" id="CHEBI:37565"/>
        <dbReference type="ChEBI" id="CHEBI:43474"/>
        <dbReference type="ChEBI" id="CHEBI:58189"/>
    </reaction>
</comment>
<dbReference type="InterPro" id="IPR025786">
    <property type="entry name" value="Mononega_L_MeTrfase"/>
</dbReference>
<name>A0AAE9T7R2_9RHAB</name>
<comment type="subcellular location">
    <subcellularLocation>
        <location evidence="1">Host cytoplasm</location>
    </subcellularLocation>
    <subcellularLocation>
        <location evidence="2">Virion</location>
    </subcellularLocation>
</comment>
<feature type="domain" description="Mononegavirus-type SAM-dependent 2'-O-MTase" evidence="28">
    <location>
        <begin position="1690"/>
        <end position="1888"/>
    </location>
</feature>
<comment type="catalytic activity">
    <reaction evidence="19">
        <text>a 5'-end triphospho-adenylyl-adenylyl-cytidylyl-adenosine in mRNA + GDP + H(+) = a 5'-end (5'-triphosphoguanosine)-adenylyl-adenylyl-cytidylyl-adenosine in mRNA + diphosphate</text>
        <dbReference type="Rhea" id="RHEA:65436"/>
        <dbReference type="Rhea" id="RHEA-COMP:16797"/>
        <dbReference type="Rhea" id="RHEA-COMP:16799"/>
        <dbReference type="ChEBI" id="CHEBI:15378"/>
        <dbReference type="ChEBI" id="CHEBI:33019"/>
        <dbReference type="ChEBI" id="CHEBI:58189"/>
        <dbReference type="ChEBI" id="CHEBI:156484"/>
        <dbReference type="ChEBI" id="CHEBI:156503"/>
        <dbReference type="EC" id="2.7.7.88"/>
    </reaction>
</comment>
<evidence type="ECO:0000256" key="24">
    <source>
        <dbReference type="ARBA" id="ARBA00047332"/>
    </source>
</evidence>
<sequence length="2147" mass="249012">MFDSNEEWLGQDDDQSLMRGTDDFYMEEERSSHVSILRNSDYNLNSPLIRDNCDMMKEWLIRNRTPLRLQGNRRMTEEYIALHWLTRQMDIENIVLGPDASKIILLELRQYLMSPCAESLEVIKELGMFFESVKEMETIVHGFLKRRGVNISYTKVMSLISSINYSERDGRYFTNIYAAYLFLHIAILFMNALDDEETTNMARDLPVLKLLQDEKKEQVIGCLVNARPIKNWIFTRQFCFSRKGKFLIDKNHVLMLKDIFLSRFNSLFVLMTDFRWKYQKTFFSKMVDLYMCGDSLLEEFGDEGYDAVKLLEPLLVESLVIEAEEFRPRIPKLGEYSDFLREKEREMFGKFGRKVVTWFNVLKDISLNKHEKIFIYGCYRHWGHPYIDYVAGLNKLHKQVTMEKQIDHDYTTKLASDLAYRILRWAFNKFSRWFLDANEMSRDHPLRTFVVDQVWPPFSVIERVGDSWHLLPITQVFNIPESMDPSEILDDKSHSITRQELKSHLQRNPNLPVSSKKVIVTALASPPINPKEFIGSISNKGLDQNDLIIGLKAKERELKREGRFFALMSWNLRLYFVITEKLLSDHILPLFDSLTMTDNLNKVFKKLIDRVKGQGLDDYSRVTWAFHLDYEKWNNHQRMESTYDVFRVLDLVFGTKSVFTRTHEFFENSWIYYPDRCDQVSIVGEIIQPRSSTNHIRACWNGQKGGLEGLRQKGWSLISLLMISRESESRNTDTKILAQGDNQVMCPTYQLSRGLKEEDLDIELSNISRNANAIFENVKRGALKLGLIIKGEETMCSYDFLIYGKTPLFRGNILVPESKRWSRVSCLSNDQVVNVSNVMSTVSTNALTVAQHSQSLRKCLLDFLIMAVQAVYHYLIFSPILKRRINEVLDAEPGLKKTIMSRIIFLDPSLGGVSGTSLGRFHLRQFPDPVTEGLSFWKEVFDNHEEKWIRRLSTEAGYPEVRPFSVENFSKLIEDPTCLNLVGSASPSIILRDSIREALYLECNSIRNTEFREAILLSRMYKGGFLLFLRSIKPLFPRFLSEMFSASFLGISESIVGLIQNSRTIRRQFKKNFNVTIGERFQKSEESAMKRLTKPPKNLEIGWECSASRADDLRTQSWGERLVGTTVPHPSEMMRTVPSDAVSCMCSMMSSEEQERISVIVLSDLDKDYQKRGPLKGYLGSSTSSTTQIFHSWEKISNVHVVKRALSLRESINWFVKEGSNLAENIRKNMISLLGSQFPQLQISDFQRTGSALHRFHSSRYSEGGFSSISPNLLSYLSVSTDTLSFLTGSGDNYDFMFQPLMLYCQTWTVENIDQRGVYIGETLHWHIDCRSCIRPIEEVELETPYQFEFPNIVQKVSNMVPGVTFETARLEDLQFVLGDFEKLSETQKSYCIGCAQSILFSILVLTHDSDENDPSLFPVNVFKKVSPLSYLCGIARGLLIGGSLGFLTRISKMNYKRPFELYSGVIYLLIEKLKSHPSLYLMMKVSHFHQILMAVPHKIPCSYPLNMKEGNHIVVNYITYLLRSHRDRIWNDPETQNLWLFSDFRTPKISHLVALAYQTFSVMKTVESTLNSKTLQHLKNLASIMRHSLSEGLLSSGLKFEDEQRITRRLTRSIKWVKSEVRHAARTISSPSSVGLDEDLKVLKFEREYIYPYEMIELYLVPETFEELEEQEKMSMSLQKMDPLISGLRVVQMATGAHYKLKGILETFLREPDFVMVLGDGSGGISSAVLRRFKRTKLLFNSLLMLSDDMAPGSVPSAPSAILHLPRQDRDRVLNLGQEWERSTDLSLWKTWDQYLQICSEEGIYPNLIICDAEVTDIESMNRIIENMSSFIERLSPFEITVVIKSYVTQMLDPEYSLFEDIGRLFENVSAYLSSVRSSFTSEVYIRFTSRLNVPREKKVLSLISLLELSKVSSNSSTVEREFNRSQSIEFSHMIMGFPAEIIPNPFSEMIETLIGEGFDSSIVTRLIDNLEKSQNLEDLVQWCLAILVLNSNQYINVTKPLGDKMMVPESNPRLTSHYNMSLGILIFLSWMWRDVELYRELHELFNRRIIYYYSVSRYKKEKFPRWSWHHQTNVSKTVPINSDVSRASHWIRMLFKVFQDKKSREKTISTKSFDRKIKTFNWSMSARVIYSRTSLFDLIWTRFIE</sequence>
<dbReference type="PROSITE" id="PS51590">
    <property type="entry name" value="SAM_MT_MNV_L"/>
    <property type="match status" value="1"/>
</dbReference>
<dbReference type="InterPro" id="IPR026890">
    <property type="entry name" value="Mononeg_mRNAcap"/>
</dbReference>
<keyword evidence="17" id="KW-1035">Host cytoplasm</keyword>
<dbReference type="Proteomes" id="UP001251755">
    <property type="component" value="Segment"/>
</dbReference>
<evidence type="ECO:0000256" key="2">
    <source>
        <dbReference type="ARBA" id="ARBA00004328"/>
    </source>
</evidence>
<comment type="catalytic activity">
    <reaction evidence="24">
        <text>a 5'-end (5'-triphosphoguanosine)-adenylyl-adenylyl-cytidylyl-adenosine in mRNA + S-adenosyl-L-methionine = a 5'-end (5'-triphosphoguanosine)-(2'-O-methyladenylyl)-adenylyl-cytidylyl-adenosine in mRNA + S-adenosyl-L-homocysteine + H(+)</text>
        <dbReference type="Rhea" id="RHEA:65380"/>
        <dbReference type="Rhea" id="RHEA-COMP:16797"/>
        <dbReference type="Rhea" id="RHEA-COMP:16801"/>
        <dbReference type="ChEBI" id="CHEBI:15378"/>
        <dbReference type="ChEBI" id="CHEBI:57856"/>
        <dbReference type="ChEBI" id="CHEBI:59789"/>
        <dbReference type="ChEBI" id="CHEBI:156482"/>
        <dbReference type="ChEBI" id="CHEBI:156484"/>
    </reaction>
</comment>
<evidence type="ECO:0000256" key="20">
    <source>
        <dbReference type="ARBA" id="ARBA00024499"/>
    </source>
</evidence>
<dbReference type="Pfam" id="PF00946">
    <property type="entry name" value="Mononeg_RNA_pol"/>
    <property type="match status" value="1"/>
</dbReference>
<dbReference type="GO" id="GO:0003968">
    <property type="term" value="F:RNA-directed RNA polymerase activity"/>
    <property type="evidence" value="ECO:0007669"/>
    <property type="project" value="UniProtKB-KW"/>
</dbReference>